<dbReference type="GO" id="GO:0004114">
    <property type="term" value="F:3',5'-cyclic-nucleotide phosphodiesterase activity"/>
    <property type="evidence" value="ECO:0007669"/>
    <property type="project" value="InterPro"/>
</dbReference>
<keyword evidence="9" id="KW-1185">Reference proteome</keyword>
<dbReference type="Pfam" id="PF00233">
    <property type="entry name" value="PDEase_I"/>
    <property type="match status" value="1"/>
</dbReference>
<gene>
    <name evidence="8" type="ORF">INT45_007285</name>
</gene>
<dbReference type="InterPro" id="IPR036971">
    <property type="entry name" value="PDEase_catalytic_dom_sf"/>
</dbReference>
<dbReference type="PANTHER" id="PTHR11347">
    <property type="entry name" value="CYCLIC NUCLEOTIDE PHOSPHODIESTERASE"/>
    <property type="match status" value="1"/>
</dbReference>
<name>A0A8H7S8J3_9FUNG</name>
<dbReference type="OrthoDB" id="546632at2759"/>
<evidence type="ECO:0000313" key="9">
    <source>
        <dbReference type="Proteomes" id="UP000646827"/>
    </source>
</evidence>
<dbReference type="EC" id="3.1.4.-" evidence="4"/>
<dbReference type="InterPro" id="IPR023174">
    <property type="entry name" value="PDEase_CS"/>
</dbReference>
<dbReference type="InterPro" id="IPR002073">
    <property type="entry name" value="PDEase_catalytic_dom"/>
</dbReference>
<dbReference type="Gene3D" id="3.40.50.2300">
    <property type="match status" value="1"/>
</dbReference>
<comment type="similarity">
    <text evidence="4">Belongs to the cyclic nucleotide phosphodiesterase family.</text>
</comment>
<feature type="modified residue" description="4-aspartylphosphate" evidence="3">
    <location>
        <position position="65"/>
    </location>
</feature>
<protein>
    <recommendedName>
        <fullName evidence="4">Phosphodiesterase</fullName>
        <ecNumber evidence="4">3.1.4.-</ecNumber>
    </recommendedName>
</protein>
<evidence type="ECO:0000256" key="2">
    <source>
        <dbReference type="ARBA" id="ARBA00022801"/>
    </source>
</evidence>
<dbReference type="PROSITE" id="PS00126">
    <property type="entry name" value="PDEASE_I_1"/>
    <property type="match status" value="1"/>
</dbReference>
<dbReference type="SUPFAM" id="SSF52172">
    <property type="entry name" value="CheY-like"/>
    <property type="match status" value="1"/>
</dbReference>
<evidence type="ECO:0000256" key="4">
    <source>
        <dbReference type="RuleBase" id="RU363067"/>
    </source>
</evidence>
<feature type="domain" description="PDEase" evidence="7">
    <location>
        <begin position="257"/>
        <end position="629"/>
    </location>
</feature>
<dbReference type="CDD" id="cd00077">
    <property type="entry name" value="HDc"/>
    <property type="match status" value="1"/>
</dbReference>
<evidence type="ECO:0000256" key="1">
    <source>
        <dbReference type="ARBA" id="ARBA00022723"/>
    </source>
</evidence>
<reference evidence="8 9" key="1">
    <citation type="submission" date="2020-12" db="EMBL/GenBank/DDBJ databases">
        <title>Metabolic potential, ecology and presence of endohyphal bacteria is reflected in genomic diversity of Mucoromycotina.</title>
        <authorList>
            <person name="Muszewska A."/>
            <person name="Okrasinska A."/>
            <person name="Steczkiewicz K."/>
            <person name="Drgas O."/>
            <person name="Orlowska M."/>
            <person name="Perlinska-Lenart U."/>
            <person name="Aleksandrzak-Piekarczyk T."/>
            <person name="Szatraj K."/>
            <person name="Zielenkiewicz U."/>
            <person name="Pilsyk S."/>
            <person name="Malc E."/>
            <person name="Mieczkowski P."/>
            <person name="Kruszewska J.S."/>
            <person name="Biernat P."/>
            <person name="Pawlowska J."/>
        </authorList>
    </citation>
    <scope>NUCLEOTIDE SEQUENCE [LARGE SCALE GENOMIC DNA]</scope>
    <source>
        <strain evidence="8 9">CBS 142.35</strain>
    </source>
</reference>
<dbReference type="PROSITE" id="PS51845">
    <property type="entry name" value="PDEASE_I_2"/>
    <property type="match status" value="1"/>
</dbReference>
<sequence length="738" mass="84340">MNPSQCSIILVESCVTPQHKDATLSMLQSLYDHVEVVSSSYDALMTLHTEQKYKKQKQPTLVLIDVDENIADRGIHSKECLDLIKSITKELNQGSLHDTIPIVCSCREDPEFMLDCLCHGAADYIVKPLKAQVIKTLFLNVYRYRINNSNSNNNTRIDIDPSSLYVTSSSPPQEEKGKVWPFFEDRLKSVFMKENWLQKTIFDYYAPPKSSSRRSSMASIKRCMNDNSNNNHNHNNKSDELLYSSFISSAHSFYYKNNNDISDKIKFLQTSICNWDFLPLDMEVKELVHFVCLILNQALEHPDLAEFRVSDDEMFNFAFDIYNSYHNNNPYHNFRHAVDVLQSTYYFLCQMGVLEPMDRSTFTPFLKTQGSGCGGVDVGYSQTTLTKEQESYQKRCKELLRPIDILALLMASIGHDVGHPGVTNMFMIQSETPLAVLYNDRSVLESYHSMAFFHLLRKSCFSKLTYVKHNPDWKWFRKMVVHCILATDMGMHDDYVQRIEKQADHWHNHDIDLNNESEKDQERLTICGALIKCADIGNCTRPFPVAKKWAKILAEEFARQGDLEKELGLNVLPINDRGKVSLGEFQLTFERTIALKLYKAVAKVIPGMSFCLDFINENIEIWENNQPSDSGLGRSEPSTDDEDDDDDDDDLKEISEEHNAIDNAISKTDISITPYDLSLSSSTLHSPPGKPHHKDYFTVASASTSSSSSQILDIHSPQLTHHRRGPRETSAFCHCSIQ</sequence>
<dbReference type="Proteomes" id="UP000646827">
    <property type="component" value="Unassembled WGS sequence"/>
</dbReference>
<dbReference type="GO" id="GO:0046872">
    <property type="term" value="F:metal ion binding"/>
    <property type="evidence" value="ECO:0007669"/>
    <property type="project" value="UniProtKB-KW"/>
</dbReference>
<feature type="compositionally biased region" description="Acidic residues" evidence="5">
    <location>
        <begin position="638"/>
        <end position="651"/>
    </location>
</feature>
<feature type="domain" description="Response regulatory" evidence="6">
    <location>
        <begin position="7"/>
        <end position="142"/>
    </location>
</feature>
<dbReference type="InterPro" id="IPR011006">
    <property type="entry name" value="CheY-like_superfamily"/>
</dbReference>
<keyword evidence="1 4" id="KW-0479">Metal-binding</keyword>
<proteinExistence type="inferred from homology"/>
<dbReference type="SUPFAM" id="SSF109604">
    <property type="entry name" value="HD-domain/PDEase-like"/>
    <property type="match status" value="1"/>
</dbReference>
<comment type="cofactor">
    <cofactor evidence="4">
        <name>a divalent metal cation</name>
        <dbReference type="ChEBI" id="CHEBI:60240"/>
    </cofactor>
    <text evidence="4">Binds 2 divalent metal cations per subunit. Site 1 may preferentially bind zinc ions, while site 2 has a preference for magnesium and/or manganese ions.</text>
</comment>
<dbReference type="AlphaFoldDB" id="A0A8H7S8J3"/>
<accession>A0A8H7S8J3</accession>
<dbReference type="InterPro" id="IPR001789">
    <property type="entry name" value="Sig_transdc_resp-reg_receiver"/>
</dbReference>
<dbReference type="PROSITE" id="PS50110">
    <property type="entry name" value="RESPONSE_REGULATORY"/>
    <property type="match status" value="1"/>
</dbReference>
<dbReference type="InterPro" id="IPR003607">
    <property type="entry name" value="HD/PDEase_dom"/>
</dbReference>
<evidence type="ECO:0000259" key="7">
    <source>
        <dbReference type="PROSITE" id="PS51845"/>
    </source>
</evidence>
<keyword evidence="2 4" id="KW-0378">Hydrolase</keyword>
<evidence type="ECO:0000256" key="3">
    <source>
        <dbReference type="PROSITE-ProRule" id="PRU00169"/>
    </source>
</evidence>
<dbReference type="GO" id="GO:0000160">
    <property type="term" value="P:phosphorelay signal transduction system"/>
    <property type="evidence" value="ECO:0007669"/>
    <property type="project" value="InterPro"/>
</dbReference>
<evidence type="ECO:0000313" key="8">
    <source>
        <dbReference type="EMBL" id="KAG2223707.1"/>
    </source>
</evidence>
<evidence type="ECO:0000256" key="5">
    <source>
        <dbReference type="SAM" id="MobiDB-lite"/>
    </source>
</evidence>
<feature type="region of interest" description="Disordered" evidence="5">
    <location>
        <begin position="625"/>
        <end position="651"/>
    </location>
</feature>
<organism evidence="8 9">
    <name type="scientific">Circinella minor</name>
    <dbReference type="NCBI Taxonomy" id="1195481"/>
    <lineage>
        <taxon>Eukaryota</taxon>
        <taxon>Fungi</taxon>
        <taxon>Fungi incertae sedis</taxon>
        <taxon>Mucoromycota</taxon>
        <taxon>Mucoromycotina</taxon>
        <taxon>Mucoromycetes</taxon>
        <taxon>Mucorales</taxon>
        <taxon>Lichtheimiaceae</taxon>
        <taxon>Circinella</taxon>
    </lineage>
</organism>
<dbReference type="EMBL" id="JAEPRB010000056">
    <property type="protein sequence ID" value="KAG2223707.1"/>
    <property type="molecule type" value="Genomic_DNA"/>
</dbReference>
<comment type="caution">
    <text evidence="8">The sequence shown here is derived from an EMBL/GenBank/DDBJ whole genome shotgun (WGS) entry which is preliminary data.</text>
</comment>
<evidence type="ECO:0000259" key="6">
    <source>
        <dbReference type="PROSITE" id="PS50110"/>
    </source>
</evidence>
<dbReference type="Gene3D" id="1.10.1300.10">
    <property type="entry name" value="3'5'-cyclic nucleotide phosphodiesterase, catalytic domain"/>
    <property type="match status" value="1"/>
</dbReference>
<keyword evidence="3" id="KW-0597">Phosphoprotein</keyword>